<organism evidence="2 3">
    <name type="scientific">Desulforhabdus amnigena</name>
    <dbReference type="NCBI Taxonomy" id="40218"/>
    <lineage>
        <taxon>Bacteria</taxon>
        <taxon>Pseudomonadati</taxon>
        <taxon>Thermodesulfobacteriota</taxon>
        <taxon>Syntrophobacteria</taxon>
        <taxon>Syntrophobacterales</taxon>
        <taxon>Syntrophobacteraceae</taxon>
        <taxon>Desulforhabdus</taxon>
    </lineage>
</organism>
<gene>
    <name evidence="2" type="ORF">DAMNIGENAA_00850</name>
</gene>
<keyword evidence="3" id="KW-1185">Reference proteome</keyword>
<protein>
    <submittedName>
        <fullName evidence="2">Uncharacterized protein</fullName>
    </submittedName>
</protein>
<evidence type="ECO:0000313" key="2">
    <source>
        <dbReference type="EMBL" id="GLI32652.1"/>
    </source>
</evidence>
<evidence type="ECO:0000313" key="3">
    <source>
        <dbReference type="Proteomes" id="UP001144372"/>
    </source>
</evidence>
<feature type="compositionally biased region" description="Pro residues" evidence="1">
    <location>
        <begin position="1"/>
        <end position="10"/>
    </location>
</feature>
<reference evidence="2" key="1">
    <citation type="submission" date="2022-12" db="EMBL/GenBank/DDBJ databases">
        <title>Reference genome sequencing for broad-spectrum identification of bacterial and archaeal isolates by mass spectrometry.</title>
        <authorList>
            <person name="Sekiguchi Y."/>
            <person name="Tourlousse D.M."/>
        </authorList>
    </citation>
    <scope>NUCLEOTIDE SEQUENCE</scope>
    <source>
        <strain evidence="2">ASRB1</strain>
    </source>
</reference>
<feature type="region of interest" description="Disordered" evidence="1">
    <location>
        <begin position="1"/>
        <end position="39"/>
    </location>
</feature>
<proteinExistence type="predicted"/>
<dbReference type="RefSeq" id="WP_281791706.1">
    <property type="nucleotide sequence ID" value="NZ_BSDR01000001.1"/>
</dbReference>
<comment type="caution">
    <text evidence="2">The sequence shown here is derived from an EMBL/GenBank/DDBJ whole genome shotgun (WGS) entry which is preliminary data.</text>
</comment>
<dbReference type="EMBL" id="BSDR01000001">
    <property type="protein sequence ID" value="GLI32652.1"/>
    <property type="molecule type" value="Genomic_DNA"/>
</dbReference>
<dbReference type="AlphaFoldDB" id="A0A9W6D1R6"/>
<accession>A0A9W6D1R6</accession>
<name>A0A9W6D1R6_9BACT</name>
<dbReference type="Proteomes" id="UP001144372">
    <property type="component" value="Unassembled WGS sequence"/>
</dbReference>
<evidence type="ECO:0000256" key="1">
    <source>
        <dbReference type="SAM" id="MobiDB-lite"/>
    </source>
</evidence>
<sequence>MPHQRPPGTPDPGVLDREANQDAKVYIGKPDSYGQDETERYTNRNGGILDNKFLGVKGIWKF</sequence>